<dbReference type="SUPFAM" id="SSF49764">
    <property type="entry name" value="HSP20-like chaperones"/>
    <property type="match status" value="1"/>
</dbReference>
<proteinExistence type="inferred from homology"/>
<dbReference type="InterPro" id="IPR008978">
    <property type="entry name" value="HSP20-like_chaperone"/>
</dbReference>
<evidence type="ECO:0000256" key="2">
    <source>
        <dbReference type="RuleBase" id="RU003616"/>
    </source>
</evidence>
<dbReference type="PROSITE" id="PS01031">
    <property type="entry name" value="SHSP"/>
    <property type="match status" value="1"/>
</dbReference>
<dbReference type="EMBL" id="JBJUIK010000016">
    <property type="protein sequence ID" value="KAL3499572.1"/>
    <property type="molecule type" value="Genomic_DNA"/>
</dbReference>
<evidence type="ECO:0000313" key="5">
    <source>
        <dbReference type="Proteomes" id="UP001630127"/>
    </source>
</evidence>
<accession>A0ABD2XVX8</accession>
<comment type="similarity">
    <text evidence="1 2">Belongs to the small heat shock protein (HSP20) family.</text>
</comment>
<dbReference type="CDD" id="cd00298">
    <property type="entry name" value="ACD_sHsps_p23-like"/>
    <property type="match status" value="1"/>
</dbReference>
<dbReference type="InterPro" id="IPR044656">
    <property type="entry name" value="HSP14.7/HSP23.5/HSP23.6-like"/>
</dbReference>
<organism evidence="4 5">
    <name type="scientific">Cinchona calisaya</name>
    <dbReference type="NCBI Taxonomy" id="153742"/>
    <lineage>
        <taxon>Eukaryota</taxon>
        <taxon>Viridiplantae</taxon>
        <taxon>Streptophyta</taxon>
        <taxon>Embryophyta</taxon>
        <taxon>Tracheophyta</taxon>
        <taxon>Spermatophyta</taxon>
        <taxon>Magnoliopsida</taxon>
        <taxon>eudicotyledons</taxon>
        <taxon>Gunneridae</taxon>
        <taxon>Pentapetalae</taxon>
        <taxon>asterids</taxon>
        <taxon>lamiids</taxon>
        <taxon>Gentianales</taxon>
        <taxon>Rubiaceae</taxon>
        <taxon>Cinchonoideae</taxon>
        <taxon>Cinchoneae</taxon>
        <taxon>Cinchona</taxon>
    </lineage>
</organism>
<comment type="caution">
    <text evidence="4">The sequence shown here is derived from an EMBL/GenBank/DDBJ whole genome shotgun (WGS) entry which is preliminary data.</text>
</comment>
<evidence type="ECO:0000313" key="4">
    <source>
        <dbReference type="EMBL" id="KAL3499572.1"/>
    </source>
</evidence>
<gene>
    <name evidence="4" type="ORF">ACH5RR_038665</name>
</gene>
<dbReference type="Pfam" id="PF00011">
    <property type="entry name" value="HSP20"/>
    <property type="match status" value="1"/>
</dbReference>
<protein>
    <recommendedName>
        <fullName evidence="3">SHSP domain-containing protein</fullName>
    </recommendedName>
</protein>
<evidence type="ECO:0000259" key="3">
    <source>
        <dbReference type="PROSITE" id="PS01031"/>
    </source>
</evidence>
<dbReference type="AlphaFoldDB" id="A0ABD2XVX8"/>
<dbReference type="Proteomes" id="UP001630127">
    <property type="component" value="Unassembled WGS sequence"/>
</dbReference>
<feature type="domain" description="SHSP" evidence="3">
    <location>
        <begin position="78"/>
        <end position="182"/>
    </location>
</feature>
<keyword evidence="5" id="KW-1185">Reference proteome</keyword>
<dbReference type="InterPro" id="IPR002068">
    <property type="entry name" value="A-crystallin/Hsp20_dom"/>
</dbReference>
<evidence type="ECO:0000256" key="1">
    <source>
        <dbReference type="PROSITE-ProRule" id="PRU00285"/>
    </source>
</evidence>
<sequence>MASSLLSLTLKKSTATTISTTLLTKLLRPKSPLTTSTATTSRRYVSSTGNIRRDISKDIPVDQQMEPEAWCVLNPLQTEGPKAAITIKTSKQNEEHKTVRVVMPGVDEKGYNVWVDQKENALCVEGNGEMELLGAEGETSGRTYAGKIKFDPEEVKVEKIVKSQMKHGILRITLSRNLAAAS</sequence>
<dbReference type="Gene3D" id="2.60.40.790">
    <property type="match status" value="1"/>
</dbReference>
<name>A0ABD2XVX8_9GENT</name>
<dbReference type="PANTHER" id="PTHR46991">
    <property type="entry name" value="23.5 KDA HEAT SHOCK PROTEIN, MITOCHONDRIAL"/>
    <property type="match status" value="1"/>
</dbReference>
<reference evidence="4 5" key="1">
    <citation type="submission" date="2024-11" db="EMBL/GenBank/DDBJ databases">
        <title>A near-complete genome assembly of Cinchona calisaya.</title>
        <authorList>
            <person name="Lian D.C."/>
            <person name="Zhao X.W."/>
            <person name="Wei L."/>
        </authorList>
    </citation>
    <scope>NUCLEOTIDE SEQUENCE [LARGE SCALE GENOMIC DNA]</scope>
    <source>
        <tissue evidence="4">Nenye</tissue>
    </source>
</reference>
<dbReference type="PANTHER" id="PTHR46991:SF4">
    <property type="entry name" value="14.7 KDA HEAT SHOCK PROTEIN-LIKE"/>
    <property type="match status" value="1"/>
</dbReference>